<proteinExistence type="predicted"/>
<organism evidence="1">
    <name type="scientific">bioreactor metagenome</name>
    <dbReference type="NCBI Taxonomy" id="1076179"/>
    <lineage>
        <taxon>unclassified sequences</taxon>
        <taxon>metagenomes</taxon>
        <taxon>ecological metagenomes</taxon>
    </lineage>
</organism>
<gene>
    <name evidence="1" type="ORF">SDC9_165319</name>
</gene>
<dbReference type="EMBL" id="VSSQ01065217">
    <property type="protein sequence ID" value="MPN17961.1"/>
    <property type="molecule type" value="Genomic_DNA"/>
</dbReference>
<dbReference type="AlphaFoldDB" id="A0A645FU07"/>
<protein>
    <submittedName>
        <fullName evidence="1">Uncharacterized protein</fullName>
    </submittedName>
</protein>
<accession>A0A645FU07</accession>
<sequence>MYVDEEERVLYSLKRIIITREELLSIWPFLVDENSPNSRSAFACSKNCTEASFITKSEGKLFEQRFFLNQHGLKFDDLANCVLGVTIR</sequence>
<evidence type="ECO:0000313" key="1">
    <source>
        <dbReference type="EMBL" id="MPN17961.1"/>
    </source>
</evidence>
<name>A0A645FU07_9ZZZZ</name>
<reference evidence="1" key="1">
    <citation type="submission" date="2019-08" db="EMBL/GenBank/DDBJ databases">
        <authorList>
            <person name="Kucharzyk K."/>
            <person name="Murdoch R.W."/>
            <person name="Higgins S."/>
            <person name="Loffler F."/>
        </authorList>
    </citation>
    <scope>NUCLEOTIDE SEQUENCE</scope>
</reference>
<comment type="caution">
    <text evidence="1">The sequence shown here is derived from an EMBL/GenBank/DDBJ whole genome shotgun (WGS) entry which is preliminary data.</text>
</comment>